<proteinExistence type="predicted"/>
<organism evidence="7 8">
    <name type="scientific">Enterovibrio norvegicus DSM 15893</name>
    <dbReference type="NCBI Taxonomy" id="1121869"/>
    <lineage>
        <taxon>Bacteria</taxon>
        <taxon>Pseudomonadati</taxon>
        <taxon>Pseudomonadota</taxon>
        <taxon>Gammaproteobacteria</taxon>
        <taxon>Vibrionales</taxon>
        <taxon>Vibrionaceae</taxon>
        <taxon>Enterovibrio</taxon>
    </lineage>
</organism>
<keyword evidence="3" id="KW-0564">Palmitate</keyword>
<accession>A0A1I5P4E7</accession>
<evidence type="ECO:0000313" key="8">
    <source>
        <dbReference type="Proteomes" id="UP000182692"/>
    </source>
</evidence>
<dbReference type="PROSITE" id="PS51257">
    <property type="entry name" value="PROKAR_LIPOPROTEIN"/>
    <property type="match status" value="1"/>
</dbReference>
<evidence type="ECO:0000256" key="3">
    <source>
        <dbReference type="ARBA" id="ARBA00023139"/>
    </source>
</evidence>
<evidence type="ECO:0000256" key="1">
    <source>
        <dbReference type="ARBA" id="ARBA00022729"/>
    </source>
</evidence>
<reference evidence="7 8" key="1">
    <citation type="submission" date="2016-10" db="EMBL/GenBank/DDBJ databases">
        <authorList>
            <person name="de Groot N.N."/>
        </authorList>
    </citation>
    <scope>NUCLEOTIDE SEQUENCE [LARGE SCALE GENOMIC DNA]</scope>
    <source>
        <strain evidence="7 8">DSM 15893</strain>
    </source>
</reference>
<name>A0A1I5P4E7_9GAMM</name>
<protein>
    <submittedName>
        <fullName evidence="7">Membrane-bound lysozyme-inhibitor of c-type lysozyme</fullName>
    </submittedName>
</protein>
<dbReference type="GeneID" id="35871606"/>
<feature type="signal peptide" evidence="5">
    <location>
        <begin position="1"/>
        <end position="16"/>
    </location>
</feature>
<dbReference type="Pfam" id="PF09864">
    <property type="entry name" value="MliC"/>
    <property type="match status" value="1"/>
</dbReference>
<dbReference type="InterPro" id="IPR036328">
    <property type="entry name" value="MliC_sf"/>
</dbReference>
<dbReference type="EMBL" id="FOWR01000011">
    <property type="protein sequence ID" value="SFP28867.1"/>
    <property type="molecule type" value="Genomic_DNA"/>
</dbReference>
<evidence type="ECO:0000259" key="6">
    <source>
        <dbReference type="Pfam" id="PF09864"/>
    </source>
</evidence>
<dbReference type="AlphaFoldDB" id="A0A1I5P4E7"/>
<evidence type="ECO:0000256" key="2">
    <source>
        <dbReference type="ARBA" id="ARBA00023136"/>
    </source>
</evidence>
<gene>
    <name evidence="7" type="ORF">SAMN03084138_01827</name>
</gene>
<keyword evidence="4" id="KW-0449">Lipoprotein</keyword>
<dbReference type="Gene3D" id="2.40.128.200">
    <property type="match status" value="1"/>
</dbReference>
<feature type="chain" id="PRO_5010173168" evidence="5">
    <location>
        <begin position="17"/>
        <end position="95"/>
    </location>
</feature>
<evidence type="ECO:0000256" key="4">
    <source>
        <dbReference type="ARBA" id="ARBA00023288"/>
    </source>
</evidence>
<dbReference type="OrthoDB" id="5816227at2"/>
<feature type="domain" description="C-type lysozyme inhibitor" evidence="6">
    <location>
        <begin position="25"/>
        <end position="85"/>
    </location>
</feature>
<dbReference type="InterPro" id="IPR018660">
    <property type="entry name" value="MliC"/>
</dbReference>
<keyword evidence="1 5" id="KW-0732">Signal</keyword>
<keyword evidence="2" id="KW-0472">Membrane</keyword>
<dbReference type="Proteomes" id="UP000182692">
    <property type="component" value="Unassembled WGS sequence"/>
</dbReference>
<dbReference type="RefSeq" id="WP_017013209.1">
    <property type="nucleotide sequence ID" value="NZ_FOWR01000011.1"/>
</dbReference>
<sequence length="95" mass="10645">MKKVMGICLVSTLVTACSSTLPHQFTCEDGFVFDAMVTSDTAVIRINDVQREIPRIRAASGAQYESEDKETGLYTKGKDAMLVWDELSYRDCVMR</sequence>
<evidence type="ECO:0000256" key="5">
    <source>
        <dbReference type="SAM" id="SignalP"/>
    </source>
</evidence>
<dbReference type="SUPFAM" id="SSF141488">
    <property type="entry name" value="YdhA-like"/>
    <property type="match status" value="1"/>
</dbReference>
<evidence type="ECO:0000313" key="7">
    <source>
        <dbReference type="EMBL" id="SFP28867.1"/>
    </source>
</evidence>